<evidence type="ECO:0000256" key="1">
    <source>
        <dbReference type="SAM" id="Phobius"/>
    </source>
</evidence>
<feature type="transmembrane region" description="Helical" evidence="1">
    <location>
        <begin position="25"/>
        <end position="46"/>
    </location>
</feature>
<keyword evidence="3" id="KW-1185">Reference proteome</keyword>
<dbReference type="Proteomes" id="UP000199233">
    <property type="component" value="Unassembled WGS sequence"/>
</dbReference>
<sequence>MQLPAPPLGFRRAIVYGGARFAPPLVLMLLFKLFAVPLLVALMSLAGKRFGHAVAGLLAGIPIVAGPILAVMTIEHGTAFGAQAAIGTLVGLFSYAAFAVAYARAAVHLRWPLALLLSWLVFLAVSALLSLVHFSAVAACLFALLLPPLARPLLPAYAHALPAPHLPRSELAWRMLAAALMALALTAVAALVGPTVAGLLTPFPVVTSVLTVFTHRAGGAPAVVQLAHGVGLGLYSLVGFFSMAVLLIPAQGLLVAMLAAVSVALATQALVYRIKLHA</sequence>
<dbReference type="STRING" id="489703.SAMN04488038_1116"/>
<feature type="transmembrane region" description="Helical" evidence="1">
    <location>
        <begin position="226"/>
        <end position="248"/>
    </location>
</feature>
<keyword evidence="1" id="KW-0472">Membrane</keyword>
<organism evidence="2 3">
    <name type="scientific">Solimonas aquatica</name>
    <dbReference type="NCBI Taxonomy" id="489703"/>
    <lineage>
        <taxon>Bacteria</taxon>
        <taxon>Pseudomonadati</taxon>
        <taxon>Pseudomonadota</taxon>
        <taxon>Gammaproteobacteria</taxon>
        <taxon>Nevskiales</taxon>
        <taxon>Nevskiaceae</taxon>
        <taxon>Solimonas</taxon>
    </lineage>
</organism>
<feature type="transmembrane region" description="Helical" evidence="1">
    <location>
        <begin position="53"/>
        <end position="74"/>
    </location>
</feature>
<evidence type="ECO:0000313" key="2">
    <source>
        <dbReference type="EMBL" id="SEQ81357.1"/>
    </source>
</evidence>
<feature type="transmembrane region" description="Helical" evidence="1">
    <location>
        <begin position="196"/>
        <end position="214"/>
    </location>
</feature>
<accession>A0A1H9J3K0</accession>
<dbReference type="AlphaFoldDB" id="A0A1H9J3K0"/>
<keyword evidence="1" id="KW-1133">Transmembrane helix</keyword>
<evidence type="ECO:0000313" key="3">
    <source>
        <dbReference type="Proteomes" id="UP000199233"/>
    </source>
</evidence>
<name>A0A1H9J3K0_9GAMM</name>
<protein>
    <submittedName>
        <fullName evidence="2">Uncharacterized protein</fullName>
    </submittedName>
</protein>
<reference evidence="3" key="1">
    <citation type="submission" date="2016-10" db="EMBL/GenBank/DDBJ databases">
        <authorList>
            <person name="Varghese N."/>
            <person name="Submissions S."/>
        </authorList>
    </citation>
    <scope>NUCLEOTIDE SEQUENCE [LARGE SCALE GENOMIC DNA]</scope>
    <source>
        <strain evidence="3">DSM 25927</strain>
    </source>
</reference>
<dbReference type="EMBL" id="FOFS01000011">
    <property type="protein sequence ID" value="SEQ81357.1"/>
    <property type="molecule type" value="Genomic_DNA"/>
</dbReference>
<feature type="transmembrane region" description="Helical" evidence="1">
    <location>
        <begin position="80"/>
        <end position="102"/>
    </location>
</feature>
<feature type="transmembrane region" description="Helical" evidence="1">
    <location>
        <begin position="254"/>
        <end position="272"/>
    </location>
</feature>
<proteinExistence type="predicted"/>
<gene>
    <name evidence="2" type="ORF">SAMN04488038_1116</name>
</gene>
<keyword evidence="1" id="KW-0812">Transmembrane</keyword>